<keyword evidence="1" id="KW-0175">Coiled coil</keyword>
<feature type="chain" id="PRO_5030833173" description="Homologous-pairing protein 2 winged helix domain-containing protein" evidence="2">
    <location>
        <begin position="35"/>
        <end position="342"/>
    </location>
</feature>
<evidence type="ECO:0000256" key="1">
    <source>
        <dbReference type="SAM" id="Coils"/>
    </source>
</evidence>
<gene>
    <name evidence="3" type="ORF">DBRI1063_LOCUS6406</name>
</gene>
<evidence type="ECO:0000256" key="2">
    <source>
        <dbReference type="SAM" id="SignalP"/>
    </source>
</evidence>
<accession>A0A7S2E8N7</accession>
<feature type="coiled-coil region" evidence="1">
    <location>
        <begin position="292"/>
        <end position="319"/>
    </location>
</feature>
<dbReference type="EMBL" id="HBGN01009985">
    <property type="protein sequence ID" value="CAD9321263.1"/>
    <property type="molecule type" value="Transcribed_RNA"/>
</dbReference>
<dbReference type="AlphaFoldDB" id="A0A7S2E8N7"/>
<feature type="coiled-coil region" evidence="1">
    <location>
        <begin position="218"/>
        <end position="245"/>
    </location>
</feature>
<organism evidence="3">
    <name type="scientific">Ditylum brightwellii</name>
    <dbReference type="NCBI Taxonomy" id="49249"/>
    <lineage>
        <taxon>Eukaryota</taxon>
        <taxon>Sar</taxon>
        <taxon>Stramenopiles</taxon>
        <taxon>Ochrophyta</taxon>
        <taxon>Bacillariophyta</taxon>
        <taxon>Mediophyceae</taxon>
        <taxon>Lithodesmiophycidae</taxon>
        <taxon>Lithodesmiales</taxon>
        <taxon>Lithodesmiaceae</taxon>
        <taxon>Ditylum</taxon>
    </lineage>
</organism>
<proteinExistence type="predicted"/>
<keyword evidence="2" id="KW-0732">Signal</keyword>
<protein>
    <recommendedName>
        <fullName evidence="4">Homologous-pairing protein 2 winged helix domain-containing protein</fullName>
    </recommendedName>
</protein>
<name>A0A7S2E8N7_9STRA</name>
<feature type="signal peptide" evidence="2">
    <location>
        <begin position="1"/>
        <end position="34"/>
    </location>
</feature>
<evidence type="ECO:0000313" key="3">
    <source>
        <dbReference type="EMBL" id="CAD9321263.1"/>
    </source>
</evidence>
<reference evidence="3" key="1">
    <citation type="submission" date="2021-01" db="EMBL/GenBank/DDBJ databases">
        <authorList>
            <person name="Corre E."/>
            <person name="Pelletier E."/>
            <person name="Niang G."/>
            <person name="Scheremetjew M."/>
            <person name="Finn R."/>
            <person name="Kale V."/>
            <person name="Holt S."/>
            <person name="Cochrane G."/>
            <person name="Meng A."/>
            <person name="Brown T."/>
            <person name="Cohen L."/>
        </authorList>
    </citation>
    <scope>NUCLEOTIDE SEQUENCE</scope>
    <source>
        <strain evidence="3">Pop2</strain>
    </source>
</reference>
<evidence type="ECO:0008006" key="4">
    <source>
        <dbReference type="Google" id="ProtNLM"/>
    </source>
</evidence>
<sequence>MSLSTTTASRRQCRNMNIFCVVSIFLVLCTRTQKTTITTTSHSSFHFGMVNAFVTQKLLQRHSITRRVHLDGPQQLQLQRQQQRKYPFVPLQSSLDSNNQSSPSLDKLETKAVQRFTIAYDKLCKTCPTRIKPRVDTLAEMIMGLHEIERQELLSIVSQRMKHEEFSNIKNDKDVYMFQTEGYTTKKDKLKVNRKKEDDVMTFTVTNVDSNNAIAAATKQTEQQNSKLRNKISKTKSKYNQYKQKLIETQHLVSFITKLLSPSTTTSHHNLPVDGGGEDTQDIAIYHKMDELKSLQNNRTELKMERLKLMAVKAKLEQKIAKSRMKLYGANLKLIGEEEKVL</sequence>